<proteinExistence type="predicted"/>
<sequence>MENLVGFCLGTSATFAVAGLSLCTWKHSRSTKRLLVASNIRLLEVDPKGARAVYALKGSEVSRVKSLGFKGSVHKKNISSVEALLKQPITISQRTGTVEVRESSEPVFLSKCGEEEIMTDNREALERYVQDYEKNHKEQDTDSLGNAMAICYYGSTFSLYAAAGLACIDMLS</sequence>
<accession>A0AA96EM31</accession>
<protein>
    <submittedName>
        <fullName evidence="1">Uncharacterized protein</fullName>
    </submittedName>
</protein>
<dbReference type="EMBL" id="OR343189">
    <property type="protein sequence ID" value="WNL50119.1"/>
    <property type="molecule type" value="Genomic_DNA"/>
</dbReference>
<organism evidence="1">
    <name type="scientific">Marseillevirus sp</name>
    <dbReference type="NCBI Taxonomy" id="2809551"/>
    <lineage>
        <taxon>Viruses</taxon>
        <taxon>Varidnaviria</taxon>
        <taxon>Bamfordvirae</taxon>
        <taxon>Nucleocytoviricota</taxon>
        <taxon>Megaviricetes</taxon>
        <taxon>Pimascovirales</taxon>
        <taxon>Pimascovirales incertae sedis</taxon>
        <taxon>Marseilleviridae</taxon>
        <taxon>Marseillevirus</taxon>
    </lineage>
</organism>
<reference evidence="1" key="1">
    <citation type="submission" date="2023-07" db="EMBL/GenBank/DDBJ databases">
        <authorList>
            <person name="Xia Y."/>
        </authorList>
    </citation>
    <scope>NUCLEOTIDE SEQUENCE</scope>
    <source>
        <strain evidence="1">E</strain>
    </source>
</reference>
<name>A0AA96EM31_9VIRU</name>
<gene>
    <name evidence="1" type="ORF">MarDSR_080</name>
</gene>
<evidence type="ECO:0000313" key="1">
    <source>
        <dbReference type="EMBL" id="WNL50119.1"/>
    </source>
</evidence>